<name>A0A6G1L2V9_9PEZI</name>
<evidence type="ECO:0000256" key="1">
    <source>
        <dbReference type="SAM" id="SignalP"/>
    </source>
</evidence>
<gene>
    <name evidence="2" type="ORF">EJ03DRAFT_329580</name>
</gene>
<sequence>MYLAILAPLLLPLALAAPSPQDPNTITLDPNNPDCHAPKSGTGFYCSYVSQVCLLHGQKLCVPPSHRNTNCATHIARLHSLWRLLGRKLGRFLHC</sequence>
<feature type="chain" id="PRO_5026248095" evidence="1">
    <location>
        <begin position="17"/>
        <end position="95"/>
    </location>
</feature>
<keyword evidence="1" id="KW-0732">Signal</keyword>
<accession>A0A6G1L2V9</accession>
<proteinExistence type="predicted"/>
<protein>
    <submittedName>
        <fullName evidence="2">Uncharacterized protein</fullName>
    </submittedName>
</protein>
<evidence type="ECO:0000313" key="3">
    <source>
        <dbReference type="Proteomes" id="UP000799436"/>
    </source>
</evidence>
<organism evidence="2 3">
    <name type="scientific">Teratosphaeria nubilosa</name>
    <dbReference type="NCBI Taxonomy" id="161662"/>
    <lineage>
        <taxon>Eukaryota</taxon>
        <taxon>Fungi</taxon>
        <taxon>Dikarya</taxon>
        <taxon>Ascomycota</taxon>
        <taxon>Pezizomycotina</taxon>
        <taxon>Dothideomycetes</taxon>
        <taxon>Dothideomycetidae</taxon>
        <taxon>Mycosphaerellales</taxon>
        <taxon>Teratosphaeriaceae</taxon>
        <taxon>Teratosphaeria</taxon>
    </lineage>
</organism>
<evidence type="ECO:0000313" key="2">
    <source>
        <dbReference type="EMBL" id="KAF2767030.1"/>
    </source>
</evidence>
<keyword evidence="3" id="KW-1185">Reference proteome</keyword>
<dbReference type="AlphaFoldDB" id="A0A6G1L2V9"/>
<feature type="signal peptide" evidence="1">
    <location>
        <begin position="1"/>
        <end position="16"/>
    </location>
</feature>
<dbReference type="EMBL" id="ML995862">
    <property type="protein sequence ID" value="KAF2767030.1"/>
    <property type="molecule type" value="Genomic_DNA"/>
</dbReference>
<dbReference type="Proteomes" id="UP000799436">
    <property type="component" value="Unassembled WGS sequence"/>
</dbReference>
<reference evidence="2" key="1">
    <citation type="journal article" date="2020" name="Stud. Mycol.">
        <title>101 Dothideomycetes genomes: a test case for predicting lifestyles and emergence of pathogens.</title>
        <authorList>
            <person name="Haridas S."/>
            <person name="Albert R."/>
            <person name="Binder M."/>
            <person name="Bloem J."/>
            <person name="Labutti K."/>
            <person name="Salamov A."/>
            <person name="Andreopoulos B."/>
            <person name="Baker S."/>
            <person name="Barry K."/>
            <person name="Bills G."/>
            <person name="Bluhm B."/>
            <person name="Cannon C."/>
            <person name="Castanera R."/>
            <person name="Culley D."/>
            <person name="Daum C."/>
            <person name="Ezra D."/>
            <person name="Gonzalez J."/>
            <person name="Henrissat B."/>
            <person name="Kuo A."/>
            <person name="Liang C."/>
            <person name="Lipzen A."/>
            <person name="Lutzoni F."/>
            <person name="Magnuson J."/>
            <person name="Mondo S."/>
            <person name="Nolan M."/>
            <person name="Ohm R."/>
            <person name="Pangilinan J."/>
            <person name="Park H.-J."/>
            <person name="Ramirez L."/>
            <person name="Alfaro M."/>
            <person name="Sun H."/>
            <person name="Tritt A."/>
            <person name="Yoshinaga Y."/>
            <person name="Zwiers L.-H."/>
            <person name="Turgeon B."/>
            <person name="Goodwin S."/>
            <person name="Spatafora J."/>
            <person name="Crous P."/>
            <person name="Grigoriev I."/>
        </authorList>
    </citation>
    <scope>NUCLEOTIDE SEQUENCE</scope>
    <source>
        <strain evidence="2">CBS 116005</strain>
    </source>
</reference>